<dbReference type="InterPro" id="IPR005166">
    <property type="entry name" value="RSV_p95_env"/>
</dbReference>
<sequence>GTDVSPLGAGYEVATFCGRVNGTALGTYGWSLTGTNESLKGPTKPKALPPGMFLICGDRAWEGIPQNAQGGPCYLGQLTLIGVNHLEWENITRSKGRTKRTTHALSNDCNDNLELWSVTANTFLSLIPSLGVAHALRSIEKLACWSVKQANVTTKILEEMSLDMNSLRQAVLQNRAAIDFLLLAHGHGCQDFDGMCCFNLSDNGQSIHSQLQWLKNHTKQIHKTEGWFDNWLQGLFGYIPTWLSGLLQELLRLCMVLLIVGICLCIG</sequence>
<dbReference type="InterPro" id="IPR018154">
    <property type="entry name" value="TLV/ENV_coat_polyprotein"/>
</dbReference>
<dbReference type="SUPFAM" id="SSF58069">
    <property type="entry name" value="Virus ectodomain"/>
    <property type="match status" value="1"/>
</dbReference>
<dbReference type="PANTHER" id="PTHR10424">
    <property type="entry name" value="VIRAL ENVELOPE PROTEIN"/>
    <property type="match status" value="1"/>
</dbReference>
<dbReference type="Pfam" id="PF00429">
    <property type="entry name" value="TLV_coat"/>
    <property type="match status" value="1"/>
</dbReference>
<feature type="non-terminal residue" evidence="1">
    <location>
        <position position="1"/>
    </location>
</feature>
<proteinExistence type="predicted"/>
<dbReference type="Pfam" id="PF03708">
    <property type="entry name" value="Avian_gp85"/>
    <property type="match status" value="1"/>
</dbReference>
<reference evidence="1 2" key="1">
    <citation type="submission" date="2019-09" db="EMBL/GenBank/DDBJ databases">
        <title>Bird 10,000 Genomes (B10K) Project - Family phase.</title>
        <authorList>
            <person name="Zhang G."/>
        </authorList>
    </citation>
    <scope>NUCLEOTIDE SEQUENCE [LARGE SCALE GENOMIC DNA]</scope>
    <source>
        <strain evidence="1">B10K-DU-008-63</strain>
    </source>
</reference>
<feature type="non-terminal residue" evidence="1">
    <location>
        <position position="267"/>
    </location>
</feature>
<dbReference type="OrthoDB" id="9838443at2759"/>
<dbReference type="Gene3D" id="1.10.287.210">
    <property type="match status" value="1"/>
</dbReference>
<dbReference type="PANTHER" id="PTHR10424:SF8">
    <property type="entry name" value="ENDOGENOUS RETROVIRUS GROUP PABLB MEMBER 1 ENV POLYPROTEIN"/>
    <property type="match status" value="1"/>
</dbReference>
<protein>
    <submittedName>
        <fullName evidence="1">ERB1 protein</fullName>
    </submittedName>
</protein>
<comment type="caution">
    <text evidence="1">The sequence shown here is derived from an EMBL/GenBank/DDBJ whole genome shotgun (WGS) entry which is preliminary data.</text>
</comment>
<accession>A0A7L0RW75</accession>
<evidence type="ECO:0000313" key="2">
    <source>
        <dbReference type="Proteomes" id="UP000591073"/>
    </source>
</evidence>
<dbReference type="Proteomes" id="UP000591073">
    <property type="component" value="Unassembled WGS sequence"/>
</dbReference>
<dbReference type="EMBL" id="VXAP01000283">
    <property type="protein sequence ID" value="NXL34290.1"/>
    <property type="molecule type" value="Genomic_DNA"/>
</dbReference>
<organism evidence="1 2">
    <name type="scientific">Glaucidium brasilianum</name>
    <name type="common">Ferruginous pygmy-owl</name>
    <dbReference type="NCBI Taxonomy" id="78217"/>
    <lineage>
        <taxon>Eukaryota</taxon>
        <taxon>Metazoa</taxon>
        <taxon>Chordata</taxon>
        <taxon>Craniata</taxon>
        <taxon>Vertebrata</taxon>
        <taxon>Euteleostomi</taxon>
        <taxon>Archelosauria</taxon>
        <taxon>Archosauria</taxon>
        <taxon>Dinosauria</taxon>
        <taxon>Saurischia</taxon>
        <taxon>Theropoda</taxon>
        <taxon>Coelurosauria</taxon>
        <taxon>Aves</taxon>
        <taxon>Neognathae</taxon>
        <taxon>Neoaves</taxon>
        <taxon>Telluraves</taxon>
        <taxon>Strigiformes</taxon>
        <taxon>Strigidae</taxon>
        <taxon>Glaucidium</taxon>
    </lineage>
</organism>
<dbReference type="AlphaFoldDB" id="A0A7L0RW75"/>
<keyword evidence="2" id="KW-1185">Reference proteome</keyword>
<evidence type="ECO:0000313" key="1">
    <source>
        <dbReference type="EMBL" id="NXL34290.1"/>
    </source>
</evidence>
<name>A0A7L0RW75_GLABR</name>
<gene>
    <name evidence="1" type="ORF">GLABRA_R15091</name>
</gene>